<organism evidence="3 4">
    <name type="scientific">Lentinula aciculospora</name>
    <dbReference type="NCBI Taxonomy" id="153920"/>
    <lineage>
        <taxon>Eukaryota</taxon>
        <taxon>Fungi</taxon>
        <taxon>Dikarya</taxon>
        <taxon>Basidiomycota</taxon>
        <taxon>Agaricomycotina</taxon>
        <taxon>Agaricomycetes</taxon>
        <taxon>Agaricomycetidae</taxon>
        <taxon>Agaricales</taxon>
        <taxon>Marasmiineae</taxon>
        <taxon>Omphalotaceae</taxon>
        <taxon>Lentinula</taxon>
    </lineage>
</organism>
<gene>
    <name evidence="3" type="ORF">J3R30DRAFT_3464884</name>
</gene>
<feature type="region of interest" description="Disordered" evidence="1">
    <location>
        <begin position="336"/>
        <end position="384"/>
    </location>
</feature>
<comment type="caution">
    <text evidence="3">The sequence shown here is derived from an EMBL/GenBank/DDBJ whole genome shotgun (WGS) entry which is preliminary data.</text>
</comment>
<dbReference type="Proteomes" id="UP001150266">
    <property type="component" value="Unassembled WGS sequence"/>
</dbReference>
<feature type="region of interest" description="Disordered" evidence="1">
    <location>
        <begin position="107"/>
        <end position="141"/>
    </location>
</feature>
<keyword evidence="2" id="KW-1133">Transmembrane helix</keyword>
<dbReference type="EMBL" id="JAOTPV010000006">
    <property type="protein sequence ID" value="KAJ4481162.1"/>
    <property type="molecule type" value="Genomic_DNA"/>
</dbReference>
<keyword evidence="2" id="KW-0472">Membrane</keyword>
<protein>
    <submittedName>
        <fullName evidence="3">Uncharacterized protein</fullName>
    </submittedName>
</protein>
<dbReference type="OrthoDB" id="10674523at2759"/>
<evidence type="ECO:0000256" key="2">
    <source>
        <dbReference type="SAM" id="Phobius"/>
    </source>
</evidence>
<keyword evidence="2" id="KW-0812">Transmembrane</keyword>
<keyword evidence="4" id="KW-1185">Reference proteome</keyword>
<accession>A0A9W9AFZ9</accession>
<proteinExistence type="predicted"/>
<sequence>MPAGLAIHIMKVPTTKSPAVAVIVTTQADSQRILTETDNNDNNTIISHKYKFDSLQTLQTRRVSLGVRSRLRLRTNLPLPFCFLLLVLLLSFIDIVPLTAAVPLSIPTNSPSPIVEPNDRTPTSTSPIPTATSTTATSTQGVVPKEIRGEVTFSPSKTSSGRASYQPFAQDAVRKILLYALELASGVDSDHRGIGTSLRVVSAVGSSVGAGNYINSNSKSNLPKLTIQSWGPTLATPSKFSFQIKLKNWPGRSGRERLWGLKTSKFSGTIELVPRNSKVGVPKQSLYEIVSGVLNDDSSKEKLVMIVNDKVVPEGMENVPSLPPLNLPGPSLNIPDISNMGANRSSSSSQLRGSKYSLFPTSRKRAIKSNGGGKGTDGEDTKTA</sequence>
<evidence type="ECO:0000313" key="4">
    <source>
        <dbReference type="Proteomes" id="UP001150266"/>
    </source>
</evidence>
<reference evidence="3" key="1">
    <citation type="submission" date="2022-08" db="EMBL/GenBank/DDBJ databases">
        <title>A Global Phylogenomic Analysis of the Shiitake Genus Lentinula.</title>
        <authorList>
            <consortium name="DOE Joint Genome Institute"/>
            <person name="Sierra-Patev S."/>
            <person name="Min B."/>
            <person name="Naranjo-Ortiz M."/>
            <person name="Looney B."/>
            <person name="Konkel Z."/>
            <person name="Slot J.C."/>
            <person name="Sakamoto Y."/>
            <person name="Steenwyk J.L."/>
            <person name="Rokas A."/>
            <person name="Carro J."/>
            <person name="Camarero S."/>
            <person name="Ferreira P."/>
            <person name="Molpeceres G."/>
            <person name="Ruiz-Duenas F.J."/>
            <person name="Serrano A."/>
            <person name="Henrissat B."/>
            <person name="Drula E."/>
            <person name="Hughes K.W."/>
            <person name="Mata J.L."/>
            <person name="Ishikawa N.K."/>
            <person name="Vargas-Isla R."/>
            <person name="Ushijima S."/>
            <person name="Smith C.A."/>
            <person name="Ahrendt S."/>
            <person name="Andreopoulos W."/>
            <person name="He G."/>
            <person name="Labutti K."/>
            <person name="Lipzen A."/>
            <person name="Ng V."/>
            <person name="Riley R."/>
            <person name="Sandor L."/>
            <person name="Barry K."/>
            <person name="Martinez A.T."/>
            <person name="Xiao Y."/>
            <person name="Gibbons J.G."/>
            <person name="Terashima K."/>
            <person name="Grigoriev I.V."/>
            <person name="Hibbett D.S."/>
        </authorList>
    </citation>
    <scope>NUCLEOTIDE SEQUENCE</scope>
    <source>
        <strain evidence="3">JLM2183</strain>
    </source>
</reference>
<evidence type="ECO:0000313" key="3">
    <source>
        <dbReference type="EMBL" id="KAJ4481162.1"/>
    </source>
</evidence>
<name>A0A9W9AFZ9_9AGAR</name>
<feature type="transmembrane region" description="Helical" evidence="2">
    <location>
        <begin position="77"/>
        <end position="102"/>
    </location>
</feature>
<feature type="compositionally biased region" description="Low complexity" evidence="1">
    <location>
        <begin position="121"/>
        <end position="139"/>
    </location>
</feature>
<dbReference type="AlphaFoldDB" id="A0A9W9AFZ9"/>
<evidence type="ECO:0000256" key="1">
    <source>
        <dbReference type="SAM" id="MobiDB-lite"/>
    </source>
</evidence>